<dbReference type="RefSeq" id="WP_011465456.1">
    <property type="nucleotide sequence ID" value="NC_007908.1"/>
</dbReference>
<evidence type="ECO:0000256" key="1">
    <source>
        <dbReference type="ARBA" id="ARBA00007613"/>
    </source>
</evidence>
<dbReference type="InterPro" id="IPR010131">
    <property type="entry name" value="MdtP/NodT-like"/>
</dbReference>
<evidence type="ECO:0000313" key="4">
    <source>
        <dbReference type="Proteomes" id="UP000008332"/>
    </source>
</evidence>
<accession>Q21TL0</accession>
<gene>
    <name evidence="3" type="ordered locus">Rfer_3184</name>
</gene>
<dbReference type="HOGENOM" id="CLU_012817_13_0_4"/>
<dbReference type="Pfam" id="PF02321">
    <property type="entry name" value="OEP"/>
    <property type="match status" value="2"/>
</dbReference>
<proteinExistence type="inferred from homology"/>
<dbReference type="Gene3D" id="1.20.1600.10">
    <property type="entry name" value="Outer membrane efflux proteins (OEP)"/>
    <property type="match status" value="1"/>
</dbReference>
<protein>
    <submittedName>
        <fullName evidence="3">RND efflux system, outer membrane lipoprotein, NodT</fullName>
    </submittedName>
</protein>
<keyword evidence="2" id="KW-0564">Palmitate</keyword>
<dbReference type="EMBL" id="CP000267">
    <property type="protein sequence ID" value="ABD70893.1"/>
    <property type="molecule type" value="Genomic_DNA"/>
</dbReference>
<name>Q21TL0_ALBFT</name>
<dbReference type="PANTHER" id="PTHR30203:SF25">
    <property type="entry name" value="OUTER MEMBRANE PROTEIN-RELATED"/>
    <property type="match status" value="1"/>
</dbReference>
<dbReference type="OrthoDB" id="9770517at2"/>
<dbReference type="AlphaFoldDB" id="Q21TL0"/>
<keyword evidence="2" id="KW-0472">Membrane</keyword>
<dbReference type="SUPFAM" id="SSF56954">
    <property type="entry name" value="Outer membrane efflux proteins (OEP)"/>
    <property type="match status" value="1"/>
</dbReference>
<keyword evidence="2" id="KW-0812">Transmembrane</keyword>
<dbReference type="NCBIfam" id="TIGR01845">
    <property type="entry name" value="outer_NodT"/>
    <property type="match status" value="1"/>
</dbReference>
<dbReference type="Gene3D" id="2.20.200.10">
    <property type="entry name" value="Outer membrane efflux proteins (OEP)"/>
    <property type="match status" value="1"/>
</dbReference>
<evidence type="ECO:0000256" key="2">
    <source>
        <dbReference type="RuleBase" id="RU362097"/>
    </source>
</evidence>
<comment type="similarity">
    <text evidence="1 2">Belongs to the outer membrane factor (OMF) (TC 1.B.17) family.</text>
</comment>
<dbReference type="KEGG" id="rfr:Rfer_3184"/>
<dbReference type="GO" id="GO:0015562">
    <property type="term" value="F:efflux transmembrane transporter activity"/>
    <property type="evidence" value="ECO:0007669"/>
    <property type="project" value="InterPro"/>
</dbReference>
<evidence type="ECO:0000313" key="3">
    <source>
        <dbReference type="EMBL" id="ABD70893.1"/>
    </source>
</evidence>
<keyword evidence="2 3" id="KW-0449">Lipoprotein</keyword>
<dbReference type="InterPro" id="IPR003423">
    <property type="entry name" value="OMP_efflux"/>
</dbReference>
<reference evidence="4" key="1">
    <citation type="submission" date="2006-02" db="EMBL/GenBank/DDBJ databases">
        <title>Complete sequence of chromosome of Rhodoferax ferrireducens DSM 15236.</title>
        <authorList>
            <person name="Copeland A."/>
            <person name="Lucas S."/>
            <person name="Lapidus A."/>
            <person name="Barry K."/>
            <person name="Detter J.C."/>
            <person name="Glavina del Rio T."/>
            <person name="Hammon N."/>
            <person name="Israni S."/>
            <person name="Pitluck S."/>
            <person name="Brettin T."/>
            <person name="Bruce D."/>
            <person name="Han C."/>
            <person name="Tapia R."/>
            <person name="Gilna P."/>
            <person name="Kiss H."/>
            <person name="Schmutz J."/>
            <person name="Larimer F."/>
            <person name="Land M."/>
            <person name="Kyrpides N."/>
            <person name="Ivanova N."/>
            <person name="Richardson P."/>
        </authorList>
    </citation>
    <scope>NUCLEOTIDE SEQUENCE [LARGE SCALE GENOMIC DNA]</scope>
    <source>
        <strain evidence="4">ATCC BAA-621 / DSM 15236 / T118</strain>
    </source>
</reference>
<keyword evidence="4" id="KW-1185">Reference proteome</keyword>
<dbReference type="STRING" id="338969.Rfer_3184"/>
<dbReference type="PANTHER" id="PTHR30203">
    <property type="entry name" value="OUTER MEMBRANE CATION EFFLUX PROTEIN"/>
    <property type="match status" value="1"/>
</dbReference>
<keyword evidence="2" id="KW-1134">Transmembrane beta strand</keyword>
<sequence length="475" mass="49577">MTSTIYEASGSRRACSRTLALAIFPLFILSGCASWSARTADTPAVDVPTHWSTAVSSNNAQAPATSLAQWWQRFNDPLLSTLVTQALQANTSILSAQAALQQARALRDVRTAGLLPGVNASGSAQRSKSGDNDASNSFRAGLDASWEPDIFGGKRSALNASEADAQAAQTTLADVQVSIAAEVALAYIQLRGQQAQLLIARNNLASQTETLQITDWRAQAGLITSLEVEQSRASTEQTRAQIPALEASIAKTRHSLAVLTGQPPDSLQALINDPTAVPQAAPDLALSIPAQTLRQRPDVRTAEHRISAALAQVSAADAARYPGFSIGGSLGLNALTLAGLGSGATVATALLASVSVPLFDGGAARSQVLAQEAALEQARVNYQAVVLTALKDVEDALVALQGDRARLIHLQGAATAAGNADLMAQQRYSSGLIDFQTVLQTQRTLLSAQDSVASTEADVSADHVRLYKALGGGWN</sequence>
<organism evidence="3 4">
    <name type="scientific">Albidiferax ferrireducens (strain ATCC BAA-621 / DSM 15236 / T118)</name>
    <name type="common">Rhodoferax ferrireducens</name>
    <dbReference type="NCBI Taxonomy" id="338969"/>
    <lineage>
        <taxon>Bacteria</taxon>
        <taxon>Pseudomonadati</taxon>
        <taxon>Pseudomonadota</taxon>
        <taxon>Betaproteobacteria</taxon>
        <taxon>Burkholderiales</taxon>
        <taxon>Comamonadaceae</taxon>
        <taxon>Rhodoferax</taxon>
    </lineage>
</organism>
<dbReference type="GO" id="GO:0005886">
    <property type="term" value="C:plasma membrane"/>
    <property type="evidence" value="ECO:0007669"/>
    <property type="project" value="UniProtKB-SubCell"/>
</dbReference>
<dbReference type="eggNOG" id="COG1538">
    <property type="taxonomic scope" value="Bacteria"/>
</dbReference>
<comment type="subcellular location">
    <subcellularLocation>
        <location evidence="2">Cell membrane</location>
        <topology evidence="2">Lipid-anchor</topology>
    </subcellularLocation>
</comment>
<dbReference type="Proteomes" id="UP000008332">
    <property type="component" value="Chromosome"/>
</dbReference>